<name>A0A3A3AC41_9EURO</name>
<sequence>MFSDCRAGILYDHDEINSSTGSMGWIPVTILLLGPVSCLEGKHSRRFPDKEGKNEVSK</sequence>
<protein>
    <submittedName>
        <fullName evidence="1">Uncharacterized protein</fullName>
    </submittedName>
</protein>
<gene>
    <name evidence="1" type="ORF">PHISCL_00151</name>
</gene>
<keyword evidence="2" id="KW-1185">Reference proteome</keyword>
<comment type="caution">
    <text evidence="1">The sequence shown here is derived from an EMBL/GenBank/DDBJ whole genome shotgun (WGS) entry which is preliminary data.</text>
</comment>
<evidence type="ECO:0000313" key="2">
    <source>
        <dbReference type="Proteomes" id="UP000266188"/>
    </source>
</evidence>
<organism evidence="1 2">
    <name type="scientific">Aspergillus sclerotialis</name>
    <dbReference type="NCBI Taxonomy" id="2070753"/>
    <lineage>
        <taxon>Eukaryota</taxon>
        <taxon>Fungi</taxon>
        <taxon>Dikarya</taxon>
        <taxon>Ascomycota</taxon>
        <taxon>Pezizomycotina</taxon>
        <taxon>Eurotiomycetes</taxon>
        <taxon>Eurotiomycetidae</taxon>
        <taxon>Eurotiales</taxon>
        <taxon>Aspergillaceae</taxon>
        <taxon>Aspergillus</taxon>
        <taxon>Aspergillus subgen. Polypaecilum</taxon>
    </lineage>
</organism>
<evidence type="ECO:0000313" key="1">
    <source>
        <dbReference type="EMBL" id="RJE27565.1"/>
    </source>
</evidence>
<dbReference type="Proteomes" id="UP000266188">
    <property type="component" value="Unassembled WGS sequence"/>
</dbReference>
<dbReference type="AlphaFoldDB" id="A0A3A3AC41"/>
<proteinExistence type="predicted"/>
<reference evidence="2" key="1">
    <citation type="submission" date="2017-02" db="EMBL/GenBank/DDBJ databases">
        <authorList>
            <person name="Tafer H."/>
            <person name="Lopandic K."/>
        </authorList>
    </citation>
    <scope>NUCLEOTIDE SEQUENCE [LARGE SCALE GENOMIC DNA]</scope>
    <source>
        <strain evidence="2">CBS 366.77</strain>
    </source>
</reference>
<accession>A0A3A3AC41</accession>
<dbReference type="EMBL" id="MVGC01000002">
    <property type="protein sequence ID" value="RJE27565.1"/>
    <property type="molecule type" value="Genomic_DNA"/>
</dbReference>